<gene>
    <name evidence="3" type="ORF">OTK00_001948</name>
</gene>
<name>A0ABY7BM14_9FIRM</name>
<keyword evidence="4" id="KW-1185">Reference proteome</keyword>
<dbReference type="CDD" id="cd17470">
    <property type="entry name" value="T3SS_Flik_C"/>
    <property type="match status" value="1"/>
</dbReference>
<reference evidence="3" key="1">
    <citation type="submission" date="2022-12" db="EMBL/GenBank/DDBJ databases">
        <authorList>
            <person name="Bing R.G."/>
            <person name="Willard D.J."/>
            <person name="Manesh M.J.H."/>
            <person name="Laemthong T."/>
            <person name="Crosby J.R."/>
            <person name="Kelly R.M."/>
        </authorList>
    </citation>
    <scope>NUCLEOTIDE SEQUENCE</scope>
    <source>
        <strain evidence="3">DSM 8990</strain>
    </source>
</reference>
<keyword evidence="3" id="KW-0969">Cilium</keyword>
<organism evidence="3 4">
    <name type="scientific">Caldicellulosiruptor morganii</name>
    <dbReference type="NCBI Taxonomy" id="1387555"/>
    <lineage>
        <taxon>Bacteria</taxon>
        <taxon>Bacillati</taxon>
        <taxon>Bacillota</taxon>
        <taxon>Bacillota incertae sedis</taxon>
        <taxon>Caldicellulosiruptorales</taxon>
        <taxon>Caldicellulosiruptoraceae</taxon>
        <taxon>Caldicellulosiruptor</taxon>
    </lineage>
</organism>
<dbReference type="InterPro" id="IPR038610">
    <property type="entry name" value="FliK-like_C_sf"/>
</dbReference>
<dbReference type="InterPro" id="IPR021136">
    <property type="entry name" value="Flagellar_hook_control-like_C"/>
</dbReference>
<keyword evidence="3" id="KW-0966">Cell projection</keyword>
<accession>A0ABY7BM14</accession>
<evidence type="ECO:0000313" key="3">
    <source>
        <dbReference type="EMBL" id="WAM33448.1"/>
    </source>
</evidence>
<dbReference type="Gene3D" id="3.30.750.140">
    <property type="match status" value="1"/>
</dbReference>
<feature type="domain" description="Flagellar hook-length control protein-like C-terminal" evidence="2">
    <location>
        <begin position="448"/>
        <end position="530"/>
    </location>
</feature>
<feature type="compositionally biased region" description="Basic and acidic residues" evidence="1">
    <location>
        <begin position="40"/>
        <end position="49"/>
    </location>
</feature>
<feature type="region of interest" description="Disordered" evidence="1">
    <location>
        <begin position="40"/>
        <end position="68"/>
    </location>
</feature>
<dbReference type="EMBL" id="CP113865">
    <property type="protein sequence ID" value="WAM33448.1"/>
    <property type="molecule type" value="Genomic_DNA"/>
</dbReference>
<dbReference type="Proteomes" id="UP001164909">
    <property type="component" value="Chromosome"/>
</dbReference>
<keyword evidence="3" id="KW-0282">Flagellum</keyword>
<evidence type="ECO:0000313" key="4">
    <source>
        <dbReference type="Proteomes" id="UP001164909"/>
    </source>
</evidence>
<dbReference type="RefSeq" id="WP_052670856.1">
    <property type="nucleotide sequence ID" value="NZ_CP113865.1"/>
</dbReference>
<evidence type="ECO:0000256" key="1">
    <source>
        <dbReference type="SAM" id="MobiDB-lite"/>
    </source>
</evidence>
<evidence type="ECO:0000259" key="2">
    <source>
        <dbReference type="Pfam" id="PF02120"/>
    </source>
</evidence>
<sequence length="573" mass="62987">MDAGLIRIASAFFPAAASGKAEESFQNVRGTDRVSFRKVFDSASKKDTESSAPAETGNREKGGKNFAPVLNPEVRKMIAQSCKETDESSNPDIEMLQESSKAASEKEEVSNLMLQLILSLLQNRVGNTVEFEKQALNDKKTGASLPSERIEALLNLETAFDASAVTRALAEFLRSTKQVQSAPAEFEKSALLFAKLVFENADALGLGDERLYSVDTTANLKSSFFEHLKNIFLDAKNGNILASAVTKALAEFLRSTEQVQSAPAEFGNKALPFAKLVFENVDATANLKSSFFELLKNIFLDAKRDNILATGDEKLTDSKTAILEKLSEILSEHFGNSANLHTDVLNGLYESVAYAEDKSTSSSDHLQTLLQDLKESAKTDMKSLVQNMEKAGSKDSNDVKDSSDDVNDISGKVFSKFDINSLFKVEIKPDENAIKPLRVTVIDQIAEKILLSHKQNLTTLTVSIKPEWLGSVVIELNKDLSGNITGNIVVTNPQVKEVIESSLSNLLTILKDQGINISQLNVSLGNNSSGQKFQNQQRFFQKQNSIFDVHETDAYLIEDLIYEMSENVLNLRA</sequence>
<dbReference type="Pfam" id="PF02120">
    <property type="entry name" value="Flg_hook"/>
    <property type="match status" value="1"/>
</dbReference>
<proteinExistence type="predicted"/>
<protein>
    <submittedName>
        <fullName evidence="3">Flagellar hook-length control protein FliK</fullName>
    </submittedName>
</protein>